<accession>A0AAV7PM22</accession>
<feature type="compositionally biased region" description="Polar residues" evidence="1">
    <location>
        <begin position="60"/>
        <end position="81"/>
    </location>
</feature>
<comment type="caution">
    <text evidence="2">The sequence shown here is derived from an EMBL/GenBank/DDBJ whole genome shotgun (WGS) entry which is preliminary data.</text>
</comment>
<protein>
    <submittedName>
        <fullName evidence="2">Uncharacterized protein</fullName>
    </submittedName>
</protein>
<evidence type="ECO:0000256" key="1">
    <source>
        <dbReference type="SAM" id="MobiDB-lite"/>
    </source>
</evidence>
<reference evidence="2" key="1">
    <citation type="journal article" date="2022" name="bioRxiv">
        <title>Sequencing and chromosome-scale assembly of the giantPleurodeles waltlgenome.</title>
        <authorList>
            <person name="Brown T."/>
            <person name="Elewa A."/>
            <person name="Iarovenko S."/>
            <person name="Subramanian E."/>
            <person name="Araus A.J."/>
            <person name="Petzold A."/>
            <person name="Susuki M."/>
            <person name="Suzuki K.-i.T."/>
            <person name="Hayashi T."/>
            <person name="Toyoda A."/>
            <person name="Oliveira C."/>
            <person name="Osipova E."/>
            <person name="Leigh N.D."/>
            <person name="Simon A."/>
            <person name="Yun M.H."/>
        </authorList>
    </citation>
    <scope>NUCLEOTIDE SEQUENCE</scope>
    <source>
        <strain evidence="2">20211129_DDA</strain>
        <tissue evidence="2">Liver</tissue>
    </source>
</reference>
<evidence type="ECO:0000313" key="3">
    <source>
        <dbReference type="Proteomes" id="UP001066276"/>
    </source>
</evidence>
<keyword evidence="3" id="KW-1185">Reference proteome</keyword>
<proteinExistence type="predicted"/>
<evidence type="ECO:0000313" key="2">
    <source>
        <dbReference type="EMBL" id="KAJ1129321.1"/>
    </source>
</evidence>
<sequence>MRLRGVGGRGFRAPLSPLSRRGFPRSTRCFWWGLQSPGPSPIRDRARGCSPSRSAAPPLTGSSSAQPKGSPASGSPAYQQQSSGPHSPRSDSSAPRHRSAARSDSRGCHFVSGGRDVKDHFAQLFELDSSPRGPLCNPGVLRCCCLRSAPIFEWRSAVLSGPGPVCRPGALP</sequence>
<dbReference type="AlphaFoldDB" id="A0AAV7PM22"/>
<feature type="compositionally biased region" description="Low complexity" evidence="1">
    <location>
        <begin position="82"/>
        <end position="93"/>
    </location>
</feature>
<name>A0AAV7PM22_PLEWA</name>
<feature type="region of interest" description="Disordered" evidence="1">
    <location>
        <begin position="34"/>
        <end position="109"/>
    </location>
</feature>
<gene>
    <name evidence="2" type="ORF">NDU88_007692</name>
</gene>
<organism evidence="2 3">
    <name type="scientific">Pleurodeles waltl</name>
    <name type="common">Iberian ribbed newt</name>
    <dbReference type="NCBI Taxonomy" id="8319"/>
    <lineage>
        <taxon>Eukaryota</taxon>
        <taxon>Metazoa</taxon>
        <taxon>Chordata</taxon>
        <taxon>Craniata</taxon>
        <taxon>Vertebrata</taxon>
        <taxon>Euteleostomi</taxon>
        <taxon>Amphibia</taxon>
        <taxon>Batrachia</taxon>
        <taxon>Caudata</taxon>
        <taxon>Salamandroidea</taxon>
        <taxon>Salamandridae</taxon>
        <taxon>Pleurodelinae</taxon>
        <taxon>Pleurodeles</taxon>
    </lineage>
</organism>
<dbReference type="Proteomes" id="UP001066276">
    <property type="component" value="Chromosome 7"/>
</dbReference>
<dbReference type="EMBL" id="JANPWB010000011">
    <property type="protein sequence ID" value="KAJ1129321.1"/>
    <property type="molecule type" value="Genomic_DNA"/>
</dbReference>